<dbReference type="AlphaFoldDB" id="A0A7X1EBJ1"/>
<comment type="caution">
    <text evidence="4">The sequence shown here is derived from an EMBL/GenBank/DDBJ whole genome shotgun (WGS) entry which is preliminary data.</text>
</comment>
<evidence type="ECO:0000313" key="4">
    <source>
        <dbReference type="EMBL" id="MBC2607867.1"/>
    </source>
</evidence>
<dbReference type="GO" id="GO:1990281">
    <property type="term" value="C:efflux pump complex"/>
    <property type="evidence" value="ECO:0007669"/>
    <property type="project" value="TreeGrafter"/>
</dbReference>
<evidence type="ECO:0000259" key="3">
    <source>
        <dbReference type="Pfam" id="PF25917"/>
    </source>
</evidence>
<reference evidence="4 5" key="1">
    <citation type="submission" date="2020-07" db="EMBL/GenBank/DDBJ databases">
        <authorList>
            <person name="Feng X."/>
        </authorList>
    </citation>
    <scope>NUCLEOTIDE SEQUENCE [LARGE SCALE GENOMIC DNA]</scope>
    <source>
        <strain evidence="4 5">JCM23202</strain>
    </source>
</reference>
<dbReference type="Pfam" id="PF25917">
    <property type="entry name" value="BSH_RND"/>
    <property type="match status" value="1"/>
</dbReference>
<gene>
    <name evidence="4" type="ORF">H5P27_17570</name>
</gene>
<dbReference type="SUPFAM" id="SSF111369">
    <property type="entry name" value="HlyD-like secretion proteins"/>
    <property type="match status" value="1"/>
</dbReference>
<dbReference type="PANTHER" id="PTHR30469">
    <property type="entry name" value="MULTIDRUG RESISTANCE PROTEIN MDTA"/>
    <property type="match status" value="1"/>
</dbReference>
<name>A0A7X1EBJ1_9BACT</name>
<evidence type="ECO:0000256" key="2">
    <source>
        <dbReference type="SAM" id="Phobius"/>
    </source>
</evidence>
<dbReference type="NCBIfam" id="TIGR01730">
    <property type="entry name" value="RND_mfp"/>
    <property type="match status" value="1"/>
</dbReference>
<dbReference type="InterPro" id="IPR058625">
    <property type="entry name" value="MdtA-like_BSH"/>
</dbReference>
<dbReference type="Gene3D" id="2.40.30.170">
    <property type="match status" value="1"/>
</dbReference>
<accession>A0A7X1EBJ1</accession>
<evidence type="ECO:0000313" key="5">
    <source>
        <dbReference type="Proteomes" id="UP000526501"/>
    </source>
</evidence>
<feature type="domain" description="Multidrug resistance protein MdtA-like barrel-sandwich hybrid" evidence="3">
    <location>
        <begin position="83"/>
        <end position="226"/>
    </location>
</feature>
<sequence length="406" mass="43835">MTTSKKPSNEDSKPLGWKLTVGISVLILLATAAILFLINTTEPTAQNVAASRRTPMLVETTKAEFGTFAPQINVMGNVQAKESVGLQARVTGEVVEISSLFEAGQHVKKGDHLLKIDPADFENDVARAQSALEQAQANLELELGYQKVAEMDLELVGDNIDWSDRSLALRQPQLKLAQAEVATAEADLKQAELLLQRTNVVAPFDAQILSREVSIGSQVDSGTELAQLAGTQAYWVVASIPLDKLQNISFRTDDGSVGSKATLRNKTAWPSKVSRIGFVDQFIGSLDSTTRLARVQILVEDPLALSAAQKGTPPLIIGSLLEVSIEGKPIENVYRIDRAHLRQDNTVWVKQEGVLRIVPVDIAFLDSSSAYISAGLGEEDEIVATSLSSVVEGAALRTEDEPLTVE</sequence>
<protein>
    <submittedName>
        <fullName evidence="4">Efflux RND transporter periplasmic adaptor subunit</fullName>
    </submittedName>
</protein>
<dbReference type="EMBL" id="JACHVC010000013">
    <property type="protein sequence ID" value="MBC2607867.1"/>
    <property type="molecule type" value="Genomic_DNA"/>
</dbReference>
<dbReference type="Gene3D" id="1.10.287.470">
    <property type="entry name" value="Helix hairpin bin"/>
    <property type="match status" value="1"/>
</dbReference>
<evidence type="ECO:0000256" key="1">
    <source>
        <dbReference type="ARBA" id="ARBA00009477"/>
    </source>
</evidence>
<keyword evidence="2" id="KW-0812">Transmembrane</keyword>
<dbReference type="InterPro" id="IPR006143">
    <property type="entry name" value="RND_pump_MFP"/>
</dbReference>
<dbReference type="Proteomes" id="UP000526501">
    <property type="component" value="Unassembled WGS sequence"/>
</dbReference>
<dbReference type="RefSeq" id="WP_185661731.1">
    <property type="nucleotide sequence ID" value="NZ_CAWPOO010000013.1"/>
</dbReference>
<proteinExistence type="inferred from homology"/>
<comment type="similarity">
    <text evidence="1">Belongs to the membrane fusion protein (MFP) (TC 8.A.1) family.</text>
</comment>
<keyword evidence="2" id="KW-1133">Transmembrane helix</keyword>
<dbReference type="GO" id="GO:0015562">
    <property type="term" value="F:efflux transmembrane transporter activity"/>
    <property type="evidence" value="ECO:0007669"/>
    <property type="project" value="TreeGrafter"/>
</dbReference>
<feature type="transmembrane region" description="Helical" evidence="2">
    <location>
        <begin position="15"/>
        <end position="38"/>
    </location>
</feature>
<keyword evidence="2" id="KW-0472">Membrane</keyword>
<keyword evidence="5" id="KW-1185">Reference proteome</keyword>
<dbReference type="PANTHER" id="PTHR30469:SF12">
    <property type="entry name" value="MULTIDRUG RESISTANCE PROTEIN MDTA"/>
    <property type="match status" value="1"/>
</dbReference>
<dbReference type="Gene3D" id="2.40.50.100">
    <property type="match status" value="1"/>
</dbReference>
<organism evidence="4 5">
    <name type="scientific">Pelagicoccus albus</name>
    <dbReference type="NCBI Taxonomy" id="415222"/>
    <lineage>
        <taxon>Bacteria</taxon>
        <taxon>Pseudomonadati</taxon>
        <taxon>Verrucomicrobiota</taxon>
        <taxon>Opitutia</taxon>
        <taxon>Puniceicoccales</taxon>
        <taxon>Pelagicoccaceae</taxon>
        <taxon>Pelagicoccus</taxon>
    </lineage>
</organism>